<dbReference type="EMBL" id="OK665842">
    <property type="protein sequence ID" value="UEW68594.1"/>
    <property type="molecule type" value="Genomic_DNA"/>
</dbReference>
<evidence type="ECO:0000313" key="1">
    <source>
        <dbReference type="EMBL" id="UEW68594.1"/>
    </source>
</evidence>
<protein>
    <recommendedName>
        <fullName evidence="3">ParB-like nuclease</fullName>
    </recommendedName>
</protein>
<organism evidence="1 2">
    <name type="scientific">Burkholderia phage BgManors32</name>
    <dbReference type="NCBI Taxonomy" id="2894335"/>
    <lineage>
        <taxon>Viruses</taxon>
        <taxon>Duplodnaviria</taxon>
        <taxon>Heunggongvirae</taxon>
        <taxon>Uroviricota</taxon>
        <taxon>Caudoviricetes</taxon>
        <taxon>Bigmanorsvirus</taxon>
        <taxon>Bigmanorsvirus bgmanors32</taxon>
    </lineage>
</organism>
<dbReference type="RefSeq" id="YP_010668196.1">
    <property type="nucleotide sequence ID" value="NC_070955.1"/>
</dbReference>
<dbReference type="Proteomes" id="UP000828188">
    <property type="component" value="Segment"/>
</dbReference>
<reference evidence="1" key="1">
    <citation type="submission" date="2021-10" db="EMBL/GenBank/DDBJ databases">
        <authorList>
            <person name="Gelman D."/>
            <person name="Alkalay-Oren S."/>
            <person name="Coppenhagen-Glazer S."/>
            <person name="Hazan R."/>
        </authorList>
    </citation>
    <scope>NUCLEOTIDE SEQUENCE</scope>
</reference>
<proteinExistence type="predicted"/>
<accession>A0AAE8YJG2</accession>
<sequence>MLSAPLISSQRHLDHGLVARKAERFAVFIVHVADVTLRGKPYRLVIDGHHNLAAAKLVGVEPVWRPPGAKWRRIQESLTPAQFERFLINNLTDSDYYFLDTGEVVQELLGVEPARITAAGSK</sequence>
<name>A0AAE8YJG2_9CAUD</name>
<evidence type="ECO:0008006" key="3">
    <source>
        <dbReference type="Google" id="ProtNLM"/>
    </source>
</evidence>
<dbReference type="KEGG" id="vg:77944339"/>
<dbReference type="GeneID" id="77944339"/>
<keyword evidence="2" id="KW-1185">Reference proteome</keyword>
<evidence type="ECO:0000313" key="2">
    <source>
        <dbReference type="Proteomes" id="UP000828188"/>
    </source>
</evidence>